<dbReference type="InterPro" id="IPR047817">
    <property type="entry name" value="ABC2_TM_bact-type"/>
</dbReference>
<dbReference type="InterPro" id="IPR013525">
    <property type="entry name" value="ABC2_TM"/>
</dbReference>
<evidence type="ECO:0000256" key="1">
    <source>
        <dbReference type="ARBA" id="ARBA00004141"/>
    </source>
</evidence>
<feature type="domain" description="ABC transmembrane type-2" evidence="6">
    <location>
        <begin position="44"/>
        <end position="287"/>
    </location>
</feature>
<feature type="transmembrane region" description="Helical" evidence="5">
    <location>
        <begin position="258"/>
        <end position="280"/>
    </location>
</feature>
<dbReference type="PANTHER" id="PTHR43229:SF2">
    <property type="entry name" value="NODULATION PROTEIN J"/>
    <property type="match status" value="1"/>
</dbReference>
<evidence type="ECO:0000313" key="7">
    <source>
        <dbReference type="EMBL" id="QVQ56812.1"/>
    </source>
</evidence>
<keyword evidence="7" id="KW-0150">Chloroplast</keyword>
<keyword evidence="2 5" id="KW-0812">Transmembrane</keyword>
<reference evidence="7" key="1">
    <citation type="submission" date="2021-03" db="EMBL/GenBank/DDBJ databases">
        <title>Transfer of the hemiparasitic marine red alga Erythrocystis saccata (Rhodomelaceae, Rhodophyta) to the tribe Streblocladieae inferred from organellar genome analysis.</title>
        <authorList>
            <person name="Hughey J.R."/>
        </authorList>
    </citation>
    <scope>NUCLEOTIDE SEQUENCE</scope>
</reference>
<keyword evidence="3 5" id="KW-1133">Transmembrane helix</keyword>
<feature type="transmembrane region" description="Helical" evidence="5">
    <location>
        <begin position="192"/>
        <end position="214"/>
    </location>
</feature>
<dbReference type="InterPro" id="IPR051784">
    <property type="entry name" value="Nod_factor_ABC_transporter"/>
</dbReference>
<dbReference type="AlphaFoldDB" id="A0A8E6KZZ2"/>
<dbReference type="PANTHER" id="PTHR43229">
    <property type="entry name" value="NODULATION PROTEIN J"/>
    <property type="match status" value="1"/>
</dbReference>
<geneLocation type="chloroplast" evidence="7"/>
<comment type="subcellular location">
    <subcellularLocation>
        <location evidence="1">Membrane</location>
        <topology evidence="1">Multi-pass membrane protein</topology>
    </subcellularLocation>
</comment>
<dbReference type="GO" id="GO:0140359">
    <property type="term" value="F:ABC-type transporter activity"/>
    <property type="evidence" value="ECO:0007669"/>
    <property type="project" value="InterPro"/>
</dbReference>
<sequence length="291" mass="33420">MRKKTIKSLIPRKKIKYCKEKIKTYQETKQIILRLFTQSIRRPSTILISIIQPLIWLIIFSALFYKAPLQLFENKITNYKEFLNPGIIIFTAFNSSINAGLTVIFDREFGFLNRILISPISNKKSIMYGSIIHTWTITIIQIIGITNIALHKNTTFNFSNIIISLIVISIITISISNLSIYSAFILPGHIEFIGITTIFFNTPTLFTSTALAPLSFMPQWLQIICCINPLTYGIEIIRNINSNNIFSLKQLIINTSYLLINGYQGFTILLVTNIISFILVKNMLNYKYDKN</sequence>
<name>A0A8E6KZZ2_9FLOR</name>
<feature type="transmembrane region" description="Helical" evidence="5">
    <location>
        <begin position="161"/>
        <end position="180"/>
    </location>
</feature>
<organism evidence="7">
    <name type="scientific">Erythrocystis saccata</name>
    <dbReference type="NCBI Taxonomy" id="2822695"/>
    <lineage>
        <taxon>Eukaryota</taxon>
        <taxon>Rhodophyta</taxon>
        <taxon>Florideophyceae</taxon>
        <taxon>Rhodymeniophycidae</taxon>
        <taxon>Ceramiales</taxon>
        <taxon>Rhodomelaceae</taxon>
        <taxon>Erythrocystis</taxon>
    </lineage>
</organism>
<dbReference type="GO" id="GO:0016020">
    <property type="term" value="C:membrane"/>
    <property type="evidence" value="ECO:0007669"/>
    <property type="project" value="UniProtKB-SubCell"/>
</dbReference>
<dbReference type="Pfam" id="PF01061">
    <property type="entry name" value="ABC2_membrane"/>
    <property type="match status" value="1"/>
</dbReference>
<evidence type="ECO:0000256" key="5">
    <source>
        <dbReference type="SAM" id="Phobius"/>
    </source>
</evidence>
<evidence type="ECO:0000256" key="4">
    <source>
        <dbReference type="ARBA" id="ARBA00023136"/>
    </source>
</evidence>
<protein>
    <recommendedName>
        <fullName evidence="6">ABC transmembrane type-2 domain-containing protein</fullName>
    </recommendedName>
</protein>
<evidence type="ECO:0000256" key="2">
    <source>
        <dbReference type="ARBA" id="ARBA00022692"/>
    </source>
</evidence>
<dbReference type="PROSITE" id="PS51012">
    <property type="entry name" value="ABC_TM2"/>
    <property type="match status" value="1"/>
</dbReference>
<feature type="transmembrane region" description="Helical" evidence="5">
    <location>
        <begin position="126"/>
        <end position="149"/>
    </location>
</feature>
<keyword evidence="4 5" id="KW-0472">Membrane</keyword>
<feature type="transmembrane region" description="Helical" evidence="5">
    <location>
        <begin position="85"/>
        <end position="105"/>
    </location>
</feature>
<gene>
    <name evidence="7" type="primary">ycf38</name>
</gene>
<evidence type="ECO:0000259" key="6">
    <source>
        <dbReference type="PROSITE" id="PS51012"/>
    </source>
</evidence>
<keyword evidence="7" id="KW-0934">Plastid</keyword>
<proteinExistence type="predicted"/>
<feature type="transmembrane region" description="Helical" evidence="5">
    <location>
        <begin position="44"/>
        <end position="65"/>
    </location>
</feature>
<dbReference type="EMBL" id="MW810349">
    <property type="protein sequence ID" value="QVQ56812.1"/>
    <property type="molecule type" value="Genomic_DNA"/>
</dbReference>
<evidence type="ECO:0000256" key="3">
    <source>
        <dbReference type="ARBA" id="ARBA00022989"/>
    </source>
</evidence>
<accession>A0A8E6KZZ2</accession>